<dbReference type="EMBL" id="AYOZ01000002">
    <property type="protein sequence ID" value="ETI62044.1"/>
    <property type="molecule type" value="Genomic_DNA"/>
</dbReference>
<dbReference type="GO" id="GO:0043190">
    <property type="term" value="C:ATP-binding cassette (ABC) transporter complex"/>
    <property type="evidence" value="ECO:0007669"/>
    <property type="project" value="InterPro"/>
</dbReference>
<dbReference type="InterPro" id="IPR039424">
    <property type="entry name" value="SBP_5"/>
</dbReference>
<dbReference type="Pfam" id="PF00496">
    <property type="entry name" value="SBP_bac_5"/>
    <property type="match status" value="1"/>
</dbReference>
<dbReference type="GO" id="GO:1904680">
    <property type="term" value="F:peptide transmembrane transporter activity"/>
    <property type="evidence" value="ECO:0007669"/>
    <property type="project" value="TreeGrafter"/>
</dbReference>
<dbReference type="eggNOG" id="COG0747">
    <property type="taxonomic scope" value="Bacteria"/>
</dbReference>
<dbReference type="CDD" id="cd08490">
    <property type="entry name" value="PBP2_NikA_DppA_OppA_like_3"/>
    <property type="match status" value="1"/>
</dbReference>
<keyword evidence="3" id="KW-1185">Reference proteome</keyword>
<name>W1S204_9GAMM</name>
<comment type="caution">
    <text evidence="2">The sequence shown here is derived from an EMBL/GenBank/DDBJ whole genome shotgun (WGS) entry which is preliminary data.</text>
</comment>
<protein>
    <submittedName>
        <fullName evidence="2">ABC transporter substrate-binding protein</fullName>
    </submittedName>
</protein>
<dbReference type="AlphaFoldDB" id="W1S204"/>
<evidence type="ECO:0000313" key="3">
    <source>
        <dbReference type="Proteomes" id="UP000018857"/>
    </source>
</evidence>
<gene>
    <name evidence="2" type="ORF">D104_02370</name>
</gene>
<dbReference type="InterPro" id="IPR030678">
    <property type="entry name" value="Peptide/Ni-bd"/>
</dbReference>
<evidence type="ECO:0000259" key="1">
    <source>
        <dbReference type="Pfam" id="PF00496"/>
    </source>
</evidence>
<sequence length="523" mass="57091">MDNLDMSVMTSFKKILSGIVALGFVLSMEALAKPTAANTLSISAAFEFTSLDPSKNGYIYSRMQVLETLLDVDANGVLIPAIATQWRVSEDAKTWTFQLRDGVRFHDGSLLDAAAVVNSLEIAQKKHGALRNAPIMTIRALDRHSIAITLSRPYTLLGAVLANYANSILSPAAYGKDGEVLALSGTGPYQLYQFSPPHKLVVEKFDVYWGKLASIPYASYLTGHRSESRVLQARTGQADIVFGLDPASLMSLKHLPRLTLYSNAIPRTIVLKMNSGHRFLNDVRARQALSLAINREGIAKGILRTPGSETAQIMPSSMANWHLEGVTAQTEASAGTPGSVLAALGWSKNAEGILERNGERFELTLITYADRPELTAVATAIQAQWQAVGVSTKVEVTNSSAIPMGHQDGSLEVALMARNYGFIADPLGVMLSDFGSNGGGDWGAMNWNNPDISALLSALERISDPYQYRVIAQRSAQLIYDERPVIPVTSYVQQTSVNKRVQGFRFDPFERSFYLNELEFVKP</sequence>
<accession>W1S204</accession>
<dbReference type="GO" id="GO:0030288">
    <property type="term" value="C:outer membrane-bounded periplasmic space"/>
    <property type="evidence" value="ECO:0007669"/>
    <property type="project" value="UniProtKB-ARBA"/>
</dbReference>
<dbReference type="PANTHER" id="PTHR30290:SF83">
    <property type="entry name" value="ABC TRANSPORTER SUBSTRATE-BINDING PROTEIN"/>
    <property type="match status" value="1"/>
</dbReference>
<dbReference type="Gene3D" id="3.10.105.10">
    <property type="entry name" value="Dipeptide-binding Protein, Domain 3"/>
    <property type="match status" value="1"/>
</dbReference>
<dbReference type="InterPro" id="IPR000914">
    <property type="entry name" value="SBP_5_dom"/>
</dbReference>
<dbReference type="STRING" id="1208321.D104_02370"/>
<dbReference type="PANTHER" id="PTHR30290">
    <property type="entry name" value="PERIPLASMIC BINDING COMPONENT OF ABC TRANSPORTER"/>
    <property type="match status" value="1"/>
</dbReference>
<organism evidence="2 3">
    <name type="scientific">Marinomonas profundimaris</name>
    <dbReference type="NCBI Taxonomy" id="1208321"/>
    <lineage>
        <taxon>Bacteria</taxon>
        <taxon>Pseudomonadati</taxon>
        <taxon>Pseudomonadota</taxon>
        <taxon>Gammaproteobacteria</taxon>
        <taxon>Oceanospirillales</taxon>
        <taxon>Oceanospirillaceae</taxon>
        <taxon>Marinomonas</taxon>
    </lineage>
</organism>
<evidence type="ECO:0000313" key="2">
    <source>
        <dbReference type="EMBL" id="ETI62044.1"/>
    </source>
</evidence>
<dbReference type="SUPFAM" id="SSF53850">
    <property type="entry name" value="Periplasmic binding protein-like II"/>
    <property type="match status" value="1"/>
</dbReference>
<feature type="domain" description="Solute-binding protein family 5" evidence="1">
    <location>
        <begin position="78"/>
        <end position="439"/>
    </location>
</feature>
<dbReference type="GO" id="GO:0015833">
    <property type="term" value="P:peptide transport"/>
    <property type="evidence" value="ECO:0007669"/>
    <property type="project" value="TreeGrafter"/>
</dbReference>
<dbReference type="Proteomes" id="UP000018857">
    <property type="component" value="Unassembled WGS sequence"/>
</dbReference>
<dbReference type="PIRSF" id="PIRSF002741">
    <property type="entry name" value="MppA"/>
    <property type="match status" value="1"/>
</dbReference>
<reference evidence="2 3" key="1">
    <citation type="journal article" date="2014" name="Genome Announc.">
        <title>Draft Genome Sequence of Marinomonas sp. Strain D104, a Polycyclic Aromatic Hydrocarbon-Degrading Bacterium from the Deep-Sea Sediment of the Arctic Ocean.</title>
        <authorList>
            <person name="Dong C."/>
            <person name="Bai X."/>
            <person name="Lai Q."/>
            <person name="Xie Y."/>
            <person name="Chen X."/>
            <person name="Shao Z."/>
        </authorList>
    </citation>
    <scope>NUCLEOTIDE SEQUENCE [LARGE SCALE GENOMIC DNA]</scope>
    <source>
        <strain evidence="2 3">D104</strain>
    </source>
</reference>
<proteinExistence type="predicted"/>
<dbReference type="PATRIC" id="fig|1208321.3.peg.482"/>
<dbReference type="Gene3D" id="3.40.190.10">
    <property type="entry name" value="Periplasmic binding protein-like II"/>
    <property type="match status" value="1"/>
</dbReference>